<dbReference type="SUPFAM" id="SSF50969">
    <property type="entry name" value="YVTN repeat-like/Quinoprotein amine dehydrogenase"/>
    <property type="match status" value="1"/>
</dbReference>
<accession>A0ABP8P0J0</accession>
<organism evidence="3 4">
    <name type="scientific">Rhodococcus olei</name>
    <dbReference type="NCBI Taxonomy" id="2161675"/>
    <lineage>
        <taxon>Bacteria</taxon>
        <taxon>Bacillati</taxon>
        <taxon>Actinomycetota</taxon>
        <taxon>Actinomycetes</taxon>
        <taxon>Mycobacteriales</taxon>
        <taxon>Nocardiaceae</taxon>
        <taxon>Rhodococcus</taxon>
    </lineage>
</organism>
<evidence type="ECO:0000256" key="1">
    <source>
        <dbReference type="SAM" id="Phobius"/>
    </source>
</evidence>
<dbReference type="InterPro" id="IPR011044">
    <property type="entry name" value="Quino_amine_DH_bsu"/>
</dbReference>
<keyword evidence="2" id="KW-0732">Signal</keyword>
<dbReference type="RefSeq" id="WP_345343661.1">
    <property type="nucleotide sequence ID" value="NZ_BAABFB010000029.1"/>
</dbReference>
<name>A0ABP8P0J0_9NOCA</name>
<evidence type="ECO:0000313" key="4">
    <source>
        <dbReference type="Proteomes" id="UP001501183"/>
    </source>
</evidence>
<feature type="signal peptide" evidence="2">
    <location>
        <begin position="1"/>
        <end position="32"/>
    </location>
</feature>
<keyword evidence="1" id="KW-0472">Membrane</keyword>
<protein>
    <submittedName>
        <fullName evidence="3">Uncharacterized protein</fullName>
    </submittedName>
</protein>
<dbReference type="EMBL" id="BAABFB010000029">
    <property type="protein sequence ID" value="GAA4476750.1"/>
    <property type="molecule type" value="Genomic_DNA"/>
</dbReference>
<keyword evidence="4" id="KW-1185">Reference proteome</keyword>
<keyword evidence="1" id="KW-0812">Transmembrane</keyword>
<gene>
    <name evidence="3" type="ORF">GCM10023094_17390</name>
</gene>
<comment type="caution">
    <text evidence="3">The sequence shown here is derived from an EMBL/GenBank/DDBJ whole genome shotgun (WGS) entry which is preliminary data.</text>
</comment>
<feature type="chain" id="PRO_5046926540" evidence="2">
    <location>
        <begin position="33"/>
        <end position="364"/>
    </location>
</feature>
<evidence type="ECO:0000256" key="2">
    <source>
        <dbReference type="SAM" id="SignalP"/>
    </source>
</evidence>
<feature type="transmembrane region" description="Helical" evidence="1">
    <location>
        <begin position="337"/>
        <end position="357"/>
    </location>
</feature>
<sequence>MTGSDGGARRRVTVLALTAIGSAILTAAPAAAQGSATGSAGSSGVVDAHFETLCTPTEPGLAELSGLAVDGTRMFAIGDSGTDRTLWVLGADCEVAGSLPVPGTPVDVEDLARSGGRLWLADTGDNNRVRTSVALTEMDPATGAGTSRVLTYPDGAHDAEALLIGRDGRPVVVTKELLADSGIYTTAGGETVADLSGPGPTALRRVGRIRLGPTDTPGGPLPVPGAASTLVTGGAVSADGRVVALRTYTDIYLYPAPDGDIVAALTGATPIRVPMPGQPQGEAVAFTPSGDLLSASEAADGPLPAILVLRGATGLVPLPPAEPEPRAASAGGAPNTVAAIAAGAGVGAALVGGALVVRSRRGDA</sequence>
<evidence type="ECO:0000313" key="3">
    <source>
        <dbReference type="EMBL" id="GAA4476750.1"/>
    </source>
</evidence>
<proteinExistence type="predicted"/>
<dbReference type="Proteomes" id="UP001501183">
    <property type="component" value="Unassembled WGS sequence"/>
</dbReference>
<reference evidence="4" key="1">
    <citation type="journal article" date="2019" name="Int. J. Syst. Evol. Microbiol.">
        <title>The Global Catalogue of Microorganisms (GCM) 10K type strain sequencing project: providing services to taxonomists for standard genome sequencing and annotation.</title>
        <authorList>
            <consortium name="The Broad Institute Genomics Platform"/>
            <consortium name="The Broad Institute Genome Sequencing Center for Infectious Disease"/>
            <person name="Wu L."/>
            <person name="Ma J."/>
        </authorList>
    </citation>
    <scope>NUCLEOTIDE SEQUENCE [LARGE SCALE GENOMIC DNA]</scope>
    <source>
        <strain evidence="4">JCM 32206</strain>
    </source>
</reference>
<keyword evidence="1" id="KW-1133">Transmembrane helix</keyword>